<feature type="domain" description="Glycosyl transferase family 1" evidence="1">
    <location>
        <begin position="187"/>
        <end position="345"/>
    </location>
</feature>
<keyword evidence="3" id="KW-0808">Transferase</keyword>
<dbReference type="Proteomes" id="UP000824135">
    <property type="component" value="Unassembled WGS sequence"/>
</dbReference>
<name>A0A9D1Z8B4_9FIRM</name>
<dbReference type="SUPFAM" id="SSF53756">
    <property type="entry name" value="UDP-Glycosyltransferase/glycogen phosphorylase"/>
    <property type="match status" value="1"/>
</dbReference>
<gene>
    <name evidence="3" type="ORF">H9728_03525</name>
</gene>
<dbReference type="PANTHER" id="PTHR45947">
    <property type="entry name" value="SULFOQUINOVOSYL TRANSFERASE SQD2"/>
    <property type="match status" value="1"/>
</dbReference>
<accession>A0A9D1Z8B4</accession>
<dbReference type="InterPro" id="IPR028098">
    <property type="entry name" value="Glyco_trans_4-like_N"/>
</dbReference>
<reference evidence="3" key="2">
    <citation type="submission" date="2021-04" db="EMBL/GenBank/DDBJ databases">
        <authorList>
            <person name="Gilroy R."/>
        </authorList>
    </citation>
    <scope>NUCLEOTIDE SEQUENCE</scope>
    <source>
        <strain evidence="3">CHK199-9574</strain>
    </source>
</reference>
<dbReference type="AlphaFoldDB" id="A0A9D1Z8B4"/>
<dbReference type="GO" id="GO:0016757">
    <property type="term" value="F:glycosyltransferase activity"/>
    <property type="evidence" value="ECO:0007669"/>
    <property type="project" value="UniProtKB-KW"/>
</dbReference>
<dbReference type="EC" id="2.4.-.-" evidence="3"/>
<dbReference type="Pfam" id="PF13439">
    <property type="entry name" value="Glyco_transf_4"/>
    <property type="match status" value="1"/>
</dbReference>
<comment type="caution">
    <text evidence="3">The sequence shown here is derived from an EMBL/GenBank/DDBJ whole genome shotgun (WGS) entry which is preliminary data.</text>
</comment>
<protein>
    <submittedName>
        <fullName evidence="3">Glycosyltransferase</fullName>
        <ecNumber evidence="3">2.4.-.-</ecNumber>
    </submittedName>
</protein>
<dbReference type="Pfam" id="PF00534">
    <property type="entry name" value="Glycos_transf_1"/>
    <property type="match status" value="1"/>
</dbReference>
<keyword evidence="3" id="KW-0328">Glycosyltransferase</keyword>
<feature type="domain" description="Glycosyltransferase subfamily 4-like N-terminal" evidence="2">
    <location>
        <begin position="15"/>
        <end position="182"/>
    </location>
</feature>
<sequence>MRITIVSDVLGEENNGTTITVKRLINNLKARGHEVKVVSPSESSEDGYYGVEKYDFKIFNNYVKKNGVELGKPDEELLNKVIADSDVVHILMPFALGRAAVRICRERNVPFTTAFHVQPENVSSHFGLQKSGTVNKCIYKNFYKHIYRYAGYIHCPTQFIADKLKAHGYTADMRVISNGVDPVFQPKQAEKPAEWADKFCILTTGRLTKEKRQAHLIKAVAKSKYADRIQIVVAGLGPLENKLRRAGRKLKNPPVINFYKKDELVELINRCDLYVHPSYAEIECIACAEAITCGLVPIIADSAMSAARFFALTEHNIYRSGNTADLARKIDFMIEHPEIRQELKDKYVEYAERFRIDKCIDKMEEMFEDAAARRHPGGVGAEK</sequence>
<evidence type="ECO:0000259" key="2">
    <source>
        <dbReference type="Pfam" id="PF13439"/>
    </source>
</evidence>
<proteinExistence type="predicted"/>
<dbReference type="InterPro" id="IPR050194">
    <property type="entry name" value="Glycosyltransferase_grp1"/>
</dbReference>
<evidence type="ECO:0000313" key="3">
    <source>
        <dbReference type="EMBL" id="HIY78093.1"/>
    </source>
</evidence>
<dbReference type="PANTHER" id="PTHR45947:SF3">
    <property type="entry name" value="SULFOQUINOVOSYL TRANSFERASE SQD2"/>
    <property type="match status" value="1"/>
</dbReference>
<organism evidence="3 4">
    <name type="scientific">Candidatus Borkfalkia excrementavium</name>
    <dbReference type="NCBI Taxonomy" id="2838505"/>
    <lineage>
        <taxon>Bacteria</taxon>
        <taxon>Bacillati</taxon>
        <taxon>Bacillota</taxon>
        <taxon>Clostridia</taxon>
        <taxon>Christensenellales</taxon>
        <taxon>Christensenellaceae</taxon>
        <taxon>Candidatus Borkfalkia</taxon>
    </lineage>
</organism>
<evidence type="ECO:0000259" key="1">
    <source>
        <dbReference type="Pfam" id="PF00534"/>
    </source>
</evidence>
<evidence type="ECO:0000313" key="4">
    <source>
        <dbReference type="Proteomes" id="UP000824135"/>
    </source>
</evidence>
<dbReference type="InterPro" id="IPR001296">
    <property type="entry name" value="Glyco_trans_1"/>
</dbReference>
<dbReference type="EMBL" id="DXCO01000028">
    <property type="protein sequence ID" value="HIY78093.1"/>
    <property type="molecule type" value="Genomic_DNA"/>
</dbReference>
<dbReference type="Gene3D" id="3.40.50.2000">
    <property type="entry name" value="Glycogen Phosphorylase B"/>
    <property type="match status" value="2"/>
</dbReference>
<reference evidence="3" key="1">
    <citation type="journal article" date="2021" name="PeerJ">
        <title>Extensive microbial diversity within the chicken gut microbiome revealed by metagenomics and culture.</title>
        <authorList>
            <person name="Gilroy R."/>
            <person name="Ravi A."/>
            <person name="Getino M."/>
            <person name="Pursley I."/>
            <person name="Horton D.L."/>
            <person name="Alikhan N.F."/>
            <person name="Baker D."/>
            <person name="Gharbi K."/>
            <person name="Hall N."/>
            <person name="Watson M."/>
            <person name="Adriaenssens E.M."/>
            <person name="Foster-Nyarko E."/>
            <person name="Jarju S."/>
            <person name="Secka A."/>
            <person name="Antonio M."/>
            <person name="Oren A."/>
            <person name="Chaudhuri R.R."/>
            <person name="La Ragione R."/>
            <person name="Hildebrand F."/>
            <person name="Pallen M.J."/>
        </authorList>
    </citation>
    <scope>NUCLEOTIDE SEQUENCE</scope>
    <source>
        <strain evidence="3">CHK199-9574</strain>
    </source>
</reference>